<proteinExistence type="inferred from homology"/>
<comment type="function">
    <text evidence="4">Regulatory subunit of the dimeric UBA3-ULA1 E1 enzyme.</text>
</comment>
<name>A0A0D2ARZ4_9PEZI</name>
<gene>
    <name evidence="6" type="ORF">PV09_06786</name>
</gene>
<keyword evidence="3 4" id="KW-0833">Ubl conjugation pathway</keyword>
<dbReference type="Proteomes" id="UP000053259">
    <property type="component" value="Unassembled WGS sequence"/>
</dbReference>
<dbReference type="InterPro" id="IPR045886">
    <property type="entry name" value="ThiF/MoeB/HesA"/>
</dbReference>
<protein>
    <recommendedName>
        <fullName evidence="4">NEDD8-activating enzyme E1 regulatory subunit</fullName>
    </recommendedName>
</protein>
<dbReference type="VEuPathDB" id="FungiDB:PV09_06786"/>
<evidence type="ECO:0000313" key="7">
    <source>
        <dbReference type="Proteomes" id="UP000053259"/>
    </source>
</evidence>
<dbReference type="EMBL" id="KN847552">
    <property type="protein sequence ID" value="KIW01949.1"/>
    <property type="molecule type" value="Genomic_DNA"/>
</dbReference>
<dbReference type="STRING" id="253628.A0A0D2ARZ4"/>
<keyword evidence="7" id="KW-1185">Reference proteome</keyword>
<evidence type="ECO:0000256" key="3">
    <source>
        <dbReference type="ARBA" id="ARBA00022786"/>
    </source>
</evidence>
<dbReference type="InterPro" id="IPR030667">
    <property type="entry name" value="APP-BP1"/>
</dbReference>
<evidence type="ECO:0000259" key="5">
    <source>
        <dbReference type="Pfam" id="PF00899"/>
    </source>
</evidence>
<dbReference type="RefSeq" id="XP_016211818.1">
    <property type="nucleotide sequence ID" value="XM_016360479.1"/>
</dbReference>
<dbReference type="Gene3D" id="3.40.50.720">
    <property type="entry name" value="NAD(P)-binding Rossmann-like Domain"/>
    <property type="match status" value="2"/>
</dbReference>
<dbReference type="InterPro" id="IPR035985">
    <property type="entry name" value="Ubiquitin-activating_enz"/>
</dbReference>
<accession>A0A0D2ARZ4</accession>
<dbReference type="HOGENOM" id="CLU_019618_1_0_1"/>
<evidence type="ECO:0000256" key="4">
    <source>
        <dbReference type="PIRNR" id="PIRNR039099"/>
    </source>
</evidence>
<dbReference type="OrthoDB" id="1708823at2759"/>
<dbReference type="PANTHER" id="PTHR10953">
    <property type="entry name" value="UBIQUITIN-ACTIVATING ENZYME E1"/>
    <property type="match status" value="1"/>
</dbReference>
<dbReference type="GeneID" id="27314759"/>
<evidence type="ECO:0000313" key="6">
    <source>
        <dbReference type="EMBL" id="KIW01949.1"/>
    </source>
</evidence>
<feature type="domain" description="THIF-type NAD/FAD binding fold" evidence="5">
    <location>
        <begin position="22"/>
        <end position="566"/>
    </location>
</feature>
<dbReference type="Pfam" id="PF00899">
    <property type="entry name" value="ThiF"/>
    <property type="match status" value="1"/>
</dbReference>
<dbReference type="SUPFAM" id="SSF69572">
    <property type="entry name" value="Activating enzymes of the ubiquitin-like proteins"/>
    <property type="match status" value="1"/>
</dbReference>
<evidence type="ECO:0000256" key="2">
    <source>
        <dbReference type="ARBA" id="ARBA00006868"/>
    </source>
</evidence>
<dbReference type="UniPathway" id="UPA00885"/>
<dbReference type="PIRSF" id="PIRSF039099">
    <property type="entry name" value="APP-BP1"/>
    <property type="match status" value="1"/>
</dbReference>
<reference evidence="6 7" key="1">
    <citation type="submission" date="2015-01" db="EMBL/GenBank/DDBJ databases">
        <title>The Genome Sequence of Ochroconis gallopava CBS43764.</title>
        <authorList>
            <consortium name="The Broad Institute Genomics Platform"/>
            <person name="Cuomo C."/>
            <person name="de Hoog S."/>
            <person name="Gorbushina A."/>
            <person name="Stielow B."/>
            <person name="Teixiera M."/>
            <person name="Abouelleil A."/>
            <person name="Chapman S.B."/>
            <person name="Priest M."/>
            <person name="Young S.K."/>
            <person name="Wortman J."/>
            <person name="Nusbaum C."/>
            <person name="Birren B."/>
        </authorList>
    </citation>
    <scope>NUCLEOTIDE SEQUENCE [LARGE SCALE GENOMIC DNA]</scope>
    <source>
        <strain evidence="6 7">CBS 43764</strain>
    </source>
</reference>
<comment type="similarity">
    <text evidence="2 4">Belongs to the ubiquitin-activating E1 family. ULA1 subfamily.</text>
</comment>
<dbReference type="AlphaFoldDB" id="A0A0D2ARZ4"/>
<dbReference type="GO" id="GO:0045116">
    <property type="term" value="P:protein neddylation"/>
    <property type="evidence" value="ECO:0007669"/>
    <property type="project" value="UniProtKB-UniRule"/>
</dbReference>
<sequence>MATEGTTTPPVLHGPTAKEKKYDRQLRLWAASGQAALEEAHLLLVNAGSGVAGIEALKNLVLPGMGQFTILDSATVREEDLGVNFFLDEQSLGKSRAAETCRYLQELNPDVRGFSISEPVETFISRPDSLTRYSHILVASPIAPVVLESISEHARLTHKPVIYIHCVGFYAQFSLYLPPTFPIVDTHPDPASTTDLRLLKPWPALSEFAALKSAGLDEMNDHDHGHVPYIVILLHYLEQWKAMHDGKLPVTYREKTEFRELVRAAMRTKNAEGGEENFEEAIAAVLKSLNEPTASSGIKEVFAAEECQNLTPDSANFWIIANAISQFYASEGVLPLPGSIPDMKAQSADYIALQNVYKTKAREDVQKVLLTVRNLEQQLSRSRPSIPDSEVEAFCKGAAHVKLIRGRPLHIVKPGEQYAGLTWGDRAKFASNALVDDSSLILLYIAFLAYDEFCATNRTNENLPSPRAPGADAAGVEEDTQTLADIATRIISGILAEAGRDYNSDGEKEEWEGIKQRLTQYCQELTRAGGAELHNVASLAGGIIAQEIIKVITKQYIPVDNTCVFDGVKSLSEVFRI</sequence>
<comment type="pathway">
    <text evidence="1 4">Protein modification; protein neddylation.</text>
</comment>
<evidence type="ECO:0000256" key="1">
    <source>
        <dbReference type="ARBA" id="ARBA00005032"/>
    </source>
</evidence>
<dbReference type="InParanoid" id="A0A0D2ARZ4"/>
<organism evidence="6 7">
    <name type="scientific">Verruconis gallopava</name>
    <dbReference type="NCBI Taxonomy" id="253628"/>
    <lineage>
        <taxon>Eukaryota</taxon>
        <taxon>Fungi</taxon>
        <taxon>Dikarya</taxon>
        <taxon>Ascomycota</taxon>
        <taxon>Pezizomycotina</taxon>
        <taxon>Dothideomycetes</taxon>
        <taxon>Pleosporomycetidae</taxon>
        <taxon>Venturiales</taxon>
        <taxon>Sympoventuriaceae</taxon>
        <taxon>Verruconis</taxon>
    </lineage>
</organism>
<dbReference type="GO" id="GO:0019781">
    <property type="term" value="F:NEDD8 activating enzyme activity"/>
    <property type="evidence" value="ECO:0007669"/>
    <property type="project" value="UniProtKB-UniRule"/>
</dbReference>
<dbReference type="FunCoup" id="A0A0D2ARZ4">
    <property type="interactions" value="18"/>
</dbReference>
<dbReference type="GO" id="GO:0005737">
    <property type="term" value="C:cytoplasm"/>
    <property type="evidence" value="ECO:0007669"/>
    <property type="project" value="TreeGrafter"/>
</dbReference>
<dbReference type="PANTHER" id="PTHR10953:SF29">
    <property type="entry name" value="NEDD8-ACTIVATING ENZYME E1 REGULATORY SUBUNIT"/>
    <property type="match status" value="1"/>
</dbReference>
<dbReference type="InterPro" id="IPR000594">
    <property type="entry name" value="ThiF_NAD_FAD-bd"/>
</dbReference>